<proteinExistence type="predicted"/>
<sequence length="38" mass="4060">MSAGDEARRLSKVLSLILRHDPGRIGLSLDAGGWARIA</sequence>
<keyword evidence="1" id="KW-0808">Transferase</keyword>
<gene>
    <name evidence="1" type="ORF">ACFO5X_03700</name>
</gene>
<dbReference type="GO" id="GO:0016740">
    <property type="term" value="F:transferase activity"/>
    <property type="evidence" value="ECO:0007669"/>
    <property type="project" value="UniProtKB-KW"/>
</dbReference>
<organism evidence="1 2">
    <name type="scientific">Seohaeicola nanhaiensis</name>
    <dbReference type="NCBI Taxonomy" id="1387282"/>
    <lineage>
        <taxon>Bacteria</taxon>
        <taxon>Pseudomonadati</taxon>
        <taxon>Pseudomonadota</taxon>
        <taxon>Alphaproteobacteria</taxon>
        <taxon>Rhodobacterales</taxon>
        <taxon>Roseobacteraceae</taxon>
        <taxon>Seohaeicola</taxon>
    </lineage>
</organism>
<comment type="caution">
    <text evidence="1">The sequence shown here is derived from an EMBL/GenBank/DDBJ whole genome shotgun (WGS) entry which is preliminary data.</text>
</comment>
<dbReference type="EC" id="2.7.1.-" evidence="1"/>
<evidence type="ECO:0000313" key="2">
    <source>
        <dbReference type="Proteomes" id="UP001595973"/>
    </source>
</evidence>
<name>A0ABV9KBR3_9RHOB</name>
<reference evidence="2" key="1">
    <citation type="journal article" date="2019" name="Int. J. Syst. Evol. Microbiol.">
        <title>The Global Catalogue of Microorganisms (GCM) 10K type strain sequencing project: providing services to taxonomists for standard genome sequencing and annotation.</title>
        <authorList>
            <consortium name="The Broad Institute Genomics Platform"/>
            <consortium name="The Broad Institute Genome Sequencing Center for Infectious Disease"/>
            <person name="Wu L."/>
            <person name="Ma J."/>
        </authorList>
    </citation>
    <scope>NUCLEOTIDE SEQUENCE [LARGE SCALE GENOMIC DNA]</scope>
    <source>
        <strain evidence="2">CGMCC 4.7283</strain>
    </source>
</reference>
<dbReference type="Gene3D" id="1.10.10.970">
    <property type="entry name" value="RNA 2'-phosphotransferase, Tpt1/KptA family, N-terminal domain"/>
    <property type="match status" value="1"/>
</dbReference>
<dbReference type="Pfam" id="PF01885">
    <property type="entry name" value="PTS_2-RNA"/>
    <property type="match status" value="1"/>
</dbReference>
<accession>A0ABV9KBR3</accession>
<dbReference type="SUPFAM" id="SSF56399">
    <property type="entry name" value="ADP-ribosylation"/>
    <property type="match status" value="1"/>
</dbReference>
<dbReference type="InterPro" id="IPR002745">
    <property type="entry name" value="Ptrans_KptA/Tpt1"/>
</dbReference>
<dbReference type="Proteomes" id="UP001595973">
    <property type="component" value="Unassembled WGS sequence"/>
</dbReference>
<dbReference type="RefSeq" id="WP_380715880.1">
    <property type="nucleotide sequence ID" value="NZ_JBHSGI010000002.1"/>
</dbReference>
<evidence type="ECO:0000313" key="1">
    <source>
        <dbReference type="EMBL" id="MFC4667645.1"/>
    </source>
</evidence>
<protein>
    <submittedName>
        <fullName evidence="1">RNA 2'-phosphotransferase</fullName>
        <ecNumber evidence="1">2.7.1.-</ecNumber>
    </submittedName>
</protein>
<dbReference type="InterPro" id="IPR042080">
    <property type="entry name" value="RNA_2'-PTrans_N"/>
</dbReference>
<dbReference type="EMBL" id="JBHSGI010000002">
    <property type="protein sequence ID" value="MFC4667645.1"/>
    <property type="molecule type" value="Genomic_DNA"/>
</dbReference>
<keyword evidence="2" id="KW-1185">Reference proteome</keyword>